<dbReference type="EMBL" id="JAGIYQ010000004">
    <property type="protein sequence ID" value="MBP0725053.1"/>
    <property type="molecule type" value="Genomic_DNA"/>
</dbReference>
<proteinExistence type="predicted"/>
<accession>A0A940NUF9</accession>
<feature type="domain" description="Elongation factor G-binding protein C-terminal treble-clef zinc-finger" evidence="2">
    <location>
        <begin position="99"/>
        <end position="200"/>
    </location>
</feature>
<evidence type="ECO:0000259" key="1">
    <source>
        <dbReference type="Pfam" id="PF07299"/>
    </source>
</evidence>
<dbReference type="InterPro" id="IPR032330">
    <property type="entry name" value="EF-G-binding_C"/>
</dbReference>
<dbReference type="InterPro" id="IPR010841">
    <property type="entry name" value="EF-G-binding_N"/>
</dbReference>
<feature type="domain" description="Elongation factor G-binding protein N-terminal" evidence="1">
    <location>
        <begin position="4"/>
        <end position="86"/>
    </location>
</feature>
<comment type="caution">
    <text evidence="3">The sequence shown here is derived from an EMBL/GenBank/DDBJ whole genome shotgun (WGS) entry which is preliminary data.</text>
</comment>
<dbReference type="InterPro" id="IPR038344">
    <property type="entry name" value="EF-G_N_sf"/>
</dbReference>
<dbReference type="RefSeq" id="WP_209404224.1">
    <property type="nucleotide sequence ID" value="NZ_JAGIYQ010000004.1"/>
</dbReference>
<dbReference type="Gene3D" id="1.20.1280.250">
    <property type="match status" value="1"/>
</dbReference>
<reference evidence="3" key="1">
    <citation type="submission" date="2021-04" db="EMBL/GenBank/DDBJ databases">
        <title>Genome seq and assembly of Bacillus sp.</title>
        <authorList>
            <person name="Chhetri G."/>
        </authorList>
    </citation>
    <scope>NUCLEOTIDE SEQUENCE</scope>
    <source>
        <strain evidence="3">RG28</strain>
    </source>
</reference>
<organism evidence="3 4">
    <name type="scientific">Gottfriedia endophytica</name>
    <dbReference type="NCBI Taxonomy" id="2820819"/>
    <lineage>
        <taxon>Bacteria</taxon>
        <taxon>Bacillati</taxon>
        <taxon>Bacillota</taxon>
        <taxon>Bacilli</taxon>
        <taxon>Bacillales</taxon>
        <taxon>Bacillaceae</taxon>
        <taxon>Gottfriedia</taxon>
    </lineage>
</organism>
<dbReference type="CDD" id="cd16342">
    <property type="entry name" value="FusC_FusB"/>
    <property type="match status" value="1"/>
</dbReference>
<dbReference type="AlphaFoldDB" id="A0A940NUF9"/>
<dbReference type="Proteomes" id="UP000682134">
    <property type="component" value="Unassembled WGS sequence"/>
</dbReference>
<evidence type="ECO:0000313" key="4">
    <source>
        <dbReference type="Proteomes" id="UP000682134"/>
    </source>
</evidence>
<sequence>MEPFLRNDQYNFIKAQTQILINGHSMTNDKDVLRALKEISKEKVFKLFMDMNDEQKNMIDPIHTIIDKSDEEAFLLQLKPYVIPFKEVTEQTLKKLFPKAKKLKLPSMENIDLKELSYLSWDDKGSNKKFIITEQQNKLIGIQGTFSSLNKKGICVLCNRFEEVGMFLTEIKGSVQGTYIKRGNHICQDSQKCNQNIATLDKLNDFIVRLKS</sequence>
<dbReference type="Pfam" id="PF07299">
    <property type="entry name" value="EF-G-binding_N"/>
    <property type="match status" value="1"/>
</dbReference>
<name>A0A940NUF9_9BACI</name>
<dbReference type="Pfam" id="PF16571">
    <property type="entry name" value="FBP_C"/>
    <property type="match status" value="1"/>
</dbReference>
<keyword evidence="4" id="KW-1185">Reference proteome</keyword>
<evidence type="ECO:0000313" key="3">
    <source>
        <dbReference type="EMBL" id="MBP0725053.1"/>
    </source>
</evidence>
<evidence type="ECO:0000259" key="2">
    <source>
        <dbReference type="Pfam" id="PF16571"/>
    </source>
</evidence>
<gene>
    <name evidence="3" type="ORF">J5Y03_07590</name>
</gene>
<protein>
    <submittedName>
        <fullName evidence="3">FusB/FusC family EF-G-binding protein</fullName>
    </submittedName>
</protein>